<keyword evidence="1" id="KW-0805">Transcription regulation</keyword>
<feature type="domain" description="HTH tetR-type" evidence="5">
    <location>
        <begin position="1"/>
        <end position="50"/>
    </location>
</feature>
<reference evidence="6 7" key="1">
    <citation type="submission" date="2020-05" db="EMBL/GenBank/DDBJ databases">
        <authorList>
            <person name="Mo P."/>
        </authorList>
    </citation>
    <scope>NUCLEOTIDE SEQUENCE [LARGE SCALE GENOMIC DNA]</scope>
    <source>
        <strain evidence="6 7">Gen01</strain>
    </source>
</reference>
<dbReference type="AlphaFoldDB" id="A0A6M6JVF2"/>
<dbReference type="GO" id="GO:0000976">
    <property type="term" value="F:transcription cis-regulatory region binding"/>
    <property type="evidence" value="ECO:0007669"/>
    <property type="project" value="TreeGrafter"/>
</dbReference>
<evidence type="ECO:0000259" key="5">
    <source>
        <dbReference type="PROSITE" id="PS50977"/>
    </source>
</evidence>
<accession>A0A6M6JVF2</accession>
<dbReference type="PANTHER" id="PTHR30055">
    <property type="entry name" value="HTH-TYPE TRANSCRIPTIONAL REGULATOR RUTR"/>
    <property type="match status" value="1"/>
</dbReference>
<gene>
    <name evidence="6" type="ORF">HOP40_29525</name>
</gene>
<dbReference type="Pfam" id="PF00440">
    <property type="entry name" value="TetR_N"/>
    <property type="match status" value="1"/>
</dbReference>
<dbReference type="KEGG" id="pbro:HOP40_29525"/>
<dbReference type="Proteomes" id="UP000505377">
    <property type="component" value="Chromosome"/>
</dbReference>
<dbReference type="PROSITE" id="PS50977">
    <property type="entry name" value="HTH_TETR_2"/>
    <property type="match status" value="1"/>
</dbReference>
<name>A0A6M6JVF2_9PSEU</name>
<evidence type="ECO:0000313" key="7">
    <source>
        <dbReference type="Proteomes" id="UP000505377"/>
    </source>
</evidence>
<keyword evidence="2 4" id="KW-0238">DNA-binding</keyword>
<evidence type="ECO:0000256" key="2">
    <source>
        <dbReference type="ARBA" id="ARBA00023125"/>
    </source>
</evidence>
<proteinExistence type="predicted"/>
<dbReference type="InterPro" id="IPR009057">
    <property type="entry name" value="Homeodomain-like_sf"/>
</dbReference>
<feature type="DNA-binding region" description="H-T-H motif" evidence="4">
    <location>
        <begin position="13"/>
        <end position="32"/>
    </location>
</feature>
<dbReference type="InterPro" id="IPR023772">
    <property type="entry name" value="DNA-bd_HTH_TetR-type_CS"/>
</dbReference>
<dbReference type="PROSITE" id="PS01081">
    <property type="entry name" value="HTH_TETR_1"/>
    <property type="match status" value="1"/>
</dbReference>
<dbReference type="EMBL" id="CP053564">
    <property type="protein sequence ID" value="QJY51017.1"/>
    <property type="molecule type" value="Genomic_DNA"/>
</dbReference>
<dbReference type="PANTHER" id="PTHR30055:SF238">
    <property type="entry name" value="MYCOFACTOCIN BIOSYNTHESIS TRANSCRIPTIONAL REGULATOR MFTR-RELATED"/>
    <property type="match status" value="1"/>
</dbReference>
<dbReference type="GO" id="GO:0003700">
    <property type="term" value="F:DNA-binding transcription factor activity"/>
    <property type="evidence" value="ECO:0007669"/>
    <property type="project" value="TreeGrafter"/>
</dbReference>
<evidence type="ECO:0000256" key="4">
    <source>
        <dbReference type="PROSITE-ProRule" id="PRU00335"/>
    </source>
</evidence>
<sequence length="171" mass="17992">MDLFLSRGFEATTMDEIAAGAGVSRRSLFRYFGTKEDIVLRTLAGTGEAIRDALRARPADEAPWEALQAVAGSLATDGSWSSERELAIGRICLETASLRARRAEKHQGWADLLVPELAVRPASAPVGESAAQAILTAALACLDLATDRWVAGAGADDLPALFAEAVAAVRA</sequence>
<organism evidence="6 7">
    <name type="scientific">Pseudonocardia broussonetiae</name>
    <dbReference type="NCBI Taxonomy" id="2736640"/>
    <lineage>
        <taxon>Bacteria</taxon>
        <taxon>Bacillati</taxon>
        <taxon>Actinomycetota</taxon>
        <taxon>Actinomycetes</taxon>
        <taxon>Pseudonocardiales</taxon>
        <taxon>Pseudonocardiaceae</taxon>
        <taxon>Pseudonocardia</taxon>
    </lineage>
</organism>
<keyword evidence="3" id="KW-0804">Transcription</keyword>
<evidence type="ECO:0000313" key="6">
    <source>
        <dbReference type="EMBL" id="QJY51017.1"/>
    </source>
</evidence>
<evidence type="ECO:0000256" key="3">
    <source>
        <dbReference type="ARBA" id="ARBA00023163"/>
    </source>
</evidence>
<keyword evidence="7" id="KW-1185">Reference proteome</keyword>
<dbReference type="SUPFAM" id="SSF46689">
    <property type="entry name" value="Homeodomain-like"/>
    <property type="match status" value="1"/>
</dbReference>
<evidence type="ECO:0000256" key="1">
    <source>
        <dbReference type="ARBA" id="ARBA00023015"/>
    </source>
</evidence>
<protein>
    <submittedName>
        <fullName evidence="6">TetR family transcriptional regulator</fullName>
    </submittedName>
</protein>
<dbReference type="Gene3D" id="1.10.357.10">
    <property type="entry name" value="Tetracycline Repressor, domain 2"/>
    <property type="match status" value="1"/>
</dbReference>
<dbReference type="InterPro" id="IPR001647">
    <property type="entry name" value="HTH_TetR"/>
</dbReference>
<dbReference type="InterPro" id="IPR050109">
    <property type="entry name" value="HTH-type_TetR-like_transc_reg"/>
</dbReference>
<dbReference type="Gene3D" id="1.10.10.60">
    <property type="entry name" value="Homeodomain-like"/>
    <property type="match status" value="1"/>
</dbReference>